<feature type="transmembrane region" description="Helical" evidence="13">
    <location>
        <begin position="256"/>
        <end position="278"/>
    </location>
</feature>
<keyword evidence="7 13" id="KW-0812">Transmembrane</keyword>
<evidence type="ECO:0000256" key="9">
    <source>
        <dbReference type="ARBA" id="ARBA00022958"/>
    </source>
</evidence>
<keyword evidence="4 13" id="KW-1003">Cell membrane</keyword>
<evidence type="ECO:0000259" key="14">
    <source>
        <dbReference type="Pfam" id="PF02705"/>
    </source>
</evidence>
<keyword evidence="11 13" id="KW-0406">Ion transport</keyword>
<keyword evidence="9 13" id="KW-0630">Potassium</keyword>
<feature type="transmembrane region" description="Helical" evidence="13">
    <location>
        <begin position="375"/>
        <end position="398"/>
    </location>
</feature>
<comment type="catalytic activity">
    <reaction evidence="13">
        <text>K(+)(in) + H(+)(in) = K(+)(out) + H(+)(out)</text>
        <dbReference type="Rhea" id="RHEA:28490"/>
        <dbReference type="ChEBI" id="CHEBI:15378"/>
        <dbReference type="ChEBI" id="CHEBI:29103"/>
    </reaction>
</comment>
<evidence type="ECO:0000256" key="7">
    <source>
        <dbReference type="ARBA" id="ARBA00022692"/>
    </source>
</evidence>
<sequence length="634" mass="68040">MLLAQSANVAHGAPRSSFGLLLLSAIGVVFGDIGTSPLYAMKEAFAGPHPLPVDRMHVLGVLSLIFWTVLLVVSVKYVAIIMRADNEGEGSSFALLALLQKALAGNPAMTVLAGTLGVFAAALFYGDSAITPAISVLSAVEGLQVAAPHLAPWTVPIAIVILVALFALQSKGSATLGSVFGIIMVIWFVVLAVLGISNIGRATGVLAALSPHYALAFLAHDGWIGFLALGSVVLSVTGAEALYADMGHFGRTPIRLAWYMLVWPALMLNYFGQGALLLSNPEAAVNPFFFLGPSWSAMPMVVLATLATIIASQAVISGAFSVTRQAIQLGYLPRMSIIHTSEKERGQIYMPFVNWALMLAVVALVLGFGSSTNLASAYGVAVTGTMLITTTLVALLAFNHWGWNGKFAIGFFVVLLAVDAAYFLATATKITHGGWFPLAAGVLAFTLMTTWKMGRNLLQAKLRASALPLQQFLETLSARITRVPGTAIFLTTDPDGVPLAMLHNLKHNHVLHERVVLMTVKVTERPRVPIGERIVSEKLRDDVFRVTMSCGFMDDPDVPKALANAKRTDLGFDYEPLRISYFLTRETVVPSAEPGMAPWREELFAFLMRSATTTADFFHLPLNRVVELGGHVEI</sequence>
<feature type="transmembrane region" description="Helical" evidence="13">
    <location>
        <begin position="60"/>
        <end position="82"/>
    </location>
</feature>
<feature type="transmembrane region" description="Helical" evidence="13">
    <location>
        <begin position="223"/>
        <end position="244"/>
    </location>
</feature>
<evidence type="ECO:0000313" key="16">
    <source>
        <dbReference type="EMBL" id="OYQ34156.1"/>
    </source>
</evidence>
<feature type="domain" description="K+ potassium transporter C-terminal" evidence="15">
    <location>
        <begin position="484"/>
        <end position="634"/>
    </location>
</feature>
<feature type="transmembrane region" description="Helical" evidence="13">
    <location>
        <begin position="20"/>
        <end position="40"/>
    </location>
</feature>
<dbReference type="Proteomes" id="UP000216998">
    <property type="component" value="Unassembled WGS sequence"/>
</dbReference>
<keyword evidence="3 13" id="KW-0813">Transport</keyword>
<keyword evidence="12 13" id="KW-0472">Membrane</keyword>
<dbReference type="HAMAP" id="MF_01522">
    <property type="entry name" value="Kup"/>
    <property type="match status" value="1"/>
</dbReference>
<comment type="subcellular location">
    <subcellularLocation>
        <location evidence="13">Cell membrane</location>
        <topology evidence="13">Multi-pass membrane protein</topology>
    </subcellularLocation>
    <subcellularLocation>
        <location evidence="1">Membrane</location>
        <topology evidence="1">Multi-pass membrane protein</topology>
    </subcellularLocation>
</comment>
<accession>A0A255YY43</accession>
<protein>
    <recommendedName>
        <fullName evidence="13">Probable potassium transport system protein Kup</fullName>
    </recommendedName>
</protein>
<evidence type="ECO:0000256" key="6">
    <source>
        <dbReference type="ARBA" id="ARBA00022538"/>
    </source>
</evidence>
<keyword evidence="5" id="KW-0997">Cell inner membrane</keyword>
<reference evidence="16 17" key="1">
    <citation type="submission" date="2017-07" db="EMBL/GenBank/DDBJ databases">
        <title>Niveispirillum cyanobacteriorum sp. nov., isolated from cyanobacterial aggregates in a eutrophic lake.</title>
        <authorList>
            <person name="Cai H."/>
        </authorList>
    </citation>
    <scope>NUCLEOTIDE SEQUENCE [LARGE SCALE GENOMIC DNA]</scope>
    <source>
        <strain evidence="17">TH1-14</strain>
    </source>
</reference>
<keyword evidence="6 13" id="KW-0633">Potassium transport</keyword>
<keyword evidence="8 13" id="KW-0769">Symport</keyword>
<comment type="function">
    <text evidence="13">Transport of potassium into the cell. Likely operates as a K(+):H(+) symporter.</text>
</comment>
<dbReference type="Pfam" id="PF22776">
    <property type="entry name" value="K_trans_C"/>
    <property type="match status" value="1"/>
</dbReference>
<feature type="transmembrane region" description="Helical" evidence="13">
    <location>
        <begin position="146"/>
        <end position="168"/>
    </location>
</feature>
<dbReference type="EMBL" id="NOXU01000029">
    <property type="protein sequence ID" value="OYQ34156.1"/>
    <property type="molecule type" value="Genomic_DNA"/>
</dbReference>
<name>A0A255YY43_9PROT</name>
<comment type="similarity">
    <text evidence="2 13">Belongs to the HAK/KUP transporter (TC 2.A.72) family.</text>
</comment>
<evidence type="ECO:0000256" key="2">
    <source>
        <dbReference type="ARBA" id="ARBA00007019"/>
    </source>
</evidence>
<dbReference type="OrthoDB" id="9805577at2"/>
<feature type="transmembrane region" description="Helical" evidence="13">
    <location>
        <begin position="103"/>
        <end position="126"/>
    </location>
</feature>
<dbReference type="RefSeq" id="WP_094456566.1">
    <property type="nucleotide sequence ID" value="NZ_NOXU01000029.1"/>
</dbReference>
<dbReference type="PANTHER" id="PTHR30540:SF79">
    <property type="entry name" value="LOW AFFINITY POTASSIUM TRANSPORT SYSTEM PROTEIN KUP"/>
    <property type="match status" value="1"/>
</dbReference>
<evidence type="ECO:0000259" key="15">
    <source>
        <dbReference type="Pfam" id="PF22776"/>
    </source>
</evidence>
<proteinExistence type="inferred from homology"/>
<dbReference type="PANTHER" id="PTHR30540">
    <property type="entry name" value="OSMOTIC STRESS POTASSIUM TRANSPORTER"/>
    <property type="match status" value="1"/>
</dbReference>
<feature type="transmembrane region" description="Helical" evidence="13">
    <location>
        <begin position="348"/>
        <end position="369"/>
    </location>
</feature>
<dbReference type="InterPro" id="IPR003855">
    <property type="entry name" value="K+_transporter"/>
</dbReference>
<evidence type="ECO:0000256" key="12">
    <source>
        <dbReference type="ARBA" id="ARBA00023136"/>
    </source>
</evidence>
<evidence type="ECO:0000256" key="10">
    <source>
        <dbReference type="ARBA" id="ARBA00022989"/>
    </source>
</evidence>
<evidence type="ECO:0000256" key="4">
    <source>
        <dbReference type="ARBA" id="ARBA00022475"/>
    </source>
</evidence>
<keyword evidence="17" id="KW-1185">Reference proteome</keyword>
<dbReference type="InterPro" id="IPR053952">
    <property type="entry name" value="K_trans_C"/>
</dbReference>
<comment type="caution">
    <text evidence="16">The sequence shown here is derived from an EMBL/GenBank/DDBJ whole genome shotgun (WGS) entry which is preliminary data.</text>
</comment>
<gene>
    <name evidence="16" type="primary">trkD</name>
    <name evidence="13" type="synonym">kup</name>
    <name evidence="16" type="ORF">CHU95_11890</name>
</gene>
<dbReference type="GO" id="GO:0005886">
    <property type="term" value="C:plasma membrane"/>
    <property type="evidence" value="ECO:0007669"/>
    <property type="project" value="UniProtKB-SubCell"/>
</dbReference>
<feature type="domain" description="K+ potassium transporter integral membrane" evidence="14">
    <location>
        <begin position="22"/>
        <end position="474"/>
    </location>
</feature>
<keyword evidence="10 13" id="KW-1133">Transmembrane helix</keyword>
<evidence type="ECO:0000313" key="17">
    <source>
        <dbReference type="Proteomes" id="UP000216998"/>
    </source>
</evidence>
<dbReference type="GO" id="GO:0015293">
    <property type="term" value="F:symporter activity"/>
    <property type="evidence" value="ECO:0007669"/>
    <property type="project" value="UniProtKB-UniRule"/>
</dbReference>
<evidence type="ECO:0000256" key="11">
    <source>
        <dbReference type="ARBA" id="ARBA00023065"/>
    </source>
</evidence>
<dbReference type="GO" id="GO:0015079">
    <property type="term" value="F:potassium ion transmembrane transporter activity"/>
    <property type="evidence" value="ECO:0007669"/>
    <property type="project" value="UniProtKB-UniRule"/>
</dbReference>
<evidence type="ECO:0000256" key="1">
    <source>
        <dbReference type="ARBA" id="ARBA00004141"/>
    </source>
</evidence>
<dbReference type="InterPro" id="IPR023051">
    <property type="entry name" value="Kup"/>
</dbReference>
<evidence type="ECO:0000256" key="8">
    <source>
        <dbReference type="ARBA" id="ARBA00022847"/>
    </source>
</evidence>
<dbReference type="Pfam" id="PF02705">
    <property type="entry name" value="K_trans"/>
    <property type="match status" value="1"/>
</dbReference>
<evidence type="ECO:0000256" key="5">
    <source>
        <dbReference type="ARBA" id="ARBA00022519"/>
    </source>
</evidence>
<feature type="transmembrane region" description="Helical" evidence="13">
    <location>
        <begin position="434"/>
        <end position="451"/>
    </location>
</feature>
<feature type="transmembrane region" description="Helical" evidence="13">
    <location>
        <begin position="407"/>
        <end position="428"/>
    </location>
</feature>
<dbReference type="InterPro" id="IPR053951">
    <property type="entry name" value="K_trans_N"/>
</dbReference>
<evidence type="ECO:0000256" key="13">
    <source>
        <dbReference type="HAMAP-Rule" id="MF_01522"/>
    </source>
</evidence>
<dbReference type="AlphaFoldDB" id="A0A255YY43"/>
<organism evidence="16 17">
    <name type="scientific">Niveispirillum lacus</name>
    <dbReference type="NCBI Taxonomy" id="1981099"/>
    <lineage>
        <taxon>Bacteria</taxon>
        <taxon>Pseudomonadati</taxon>
        <taxon>Pseudomonadota</taxon>
        <taxon>Alphaproteobacteria</taxon>
        <taxon>Rhodospirillales</taxon>
        <taxon>Azospirillaceae</taxon>
        <taxon>Niveispirillum</taxon>
    </lineage>
</organism>
<evidence type="ECO:0000256" key="3">
    <source>
        <dbReference type="ARBA" id="ARBA00022448"/>
    </source>
</evidence>
<feature type="transmembrane region" description="Helical" evidence="13">
    <location>
        <begin position="298"/>
        <end position="327"/>
    </location>
</feature>
<feature type="transmembrane region" description="Helical" evidence="13">
    <location>
        <begin position="180"/>
        <end position="203"/>
    </location>
</feature>